<protein>
    <submittedName>
        <fullName evidence="1">Uncharacterized protein</fullName>
    </submittedName>
</protein>
<gene>
    <name evidence="1" type="ORF">B296_00055627</name>
</gene>
<dbReference type="Proteomes" id="UP000287651">
    <property type="component" value="Unassembled WGS sequence"/>
</dbReference>
<sequence length="55" mass="5894">QPPKVSTFLGTGGSTAHPRWSSGLLLIILQRAPNELPDPFSESPSELPARSHCIV</sequence>
<evidence type="ECO:0000313" key="1">
    <source>
        <dbReference type="EMBL" id="RRT34717.1"/>
    </source>
</evidence>
<comment type="caution">
    <text evidence="1">The sequence shown here is derived from an EMBL/GenBank/DDBJ whole genome shotgun (WGS) entry which is preliminary data.</text>
</comment>
<evidence type="ECO:0000313" key="2">
    <source>
        <dbReference type="Proteomes" id="UP000287651"/>
    </source>
</evidence>
<proteinExistence type="predicted"/>
<dbReference type="EMBL" id="AMZH03026210">
    <property type="protein sequence ID" value="RRT34717.1"/>
    <property type="molecule type" value="Genomic_DNA"/>
</dbReference>
<feature type="non-terminal residue" evidence="1">
    <location>
        <position position="1"/>
    </location>
</feature>
<organism evidence="1 2">
    <name type="scientific">Ensete ventricosum</name>
    <name type="common">Abyssinian banana</name>
    <name type="synonym">Musa ensete</name>
    <dbReference type="NCBI Taxonomy" id="4639"/>
    <lineage>
        <taxon>Eukaryota</taxon>
        <taxon>Viridiplantae</taxon>
        <taxon>Streptophyta</taxon>
        <taxon>Embryophyta</taxon>
        <taxon>Tracheophyta</taxon>
        <taxon>Spermatophyta</taxon>
        <taxon>Magnoliopsida</taxon>
        <taxon>Liliopsida</taxon>
        <taxon>Zingiberales</taxon>
        <taxon>Musaceae</taxon>
        <taxon>Ensete</taxon>
    </lineage>
</organism>
<dbReference type="AlphaFoldDB" id="A0A426X5G0"/>
<accession>A0A426X5G0</accession>
<reference evidence="1 2" key="1">
    <citation type="journal article" date="2014" name="Agronomy (Basel)">
        <title>A Draft Genome Sequence for Ensete ventricosum, the Drought-Tolerant Tree Against Hunger.</title>
        <authorList>
            <person name="Harrison J."/>
            <person name="Moore K.A."/>
            <person name="Paszkiewicz K."/>
            <person name="Jones T."/>
            <person name="Grant M."/>
            <person name="Ambacheew D."/>
            <person name="Muzemil S."/>
            <person name="Studholme D.J."/>
        </authorList>
    </citation>
    <scope>NUCLEOTIDE SEQUENCE [LARGE SCALE GENOMIC DNA]</scope>
</reference>
<name>A0A426X5G0_ENSVE</name>